<evidence type="ECO:0000256" key="2">
    <source>
        <dbReference type="ARBA" id="ARBA00007651"/>
    </source>
</evidence>
<evidence type="ECO:0000256" key="4">
    <source>
        <dbReference type="ARBA" id="ARBA00022475"/>
    </source>
</evidence>
<keyword evidence="6 8" id="KW-1133">Transmembrane helix</keyword>
<accession>A0A804JNL7</accession>
<dbReference type="OrthoDB" id="1924823at2759"/>
<evidence type="ECO:0000256" key="5">
    <source>
        <dbReference type="ARBA" id="ARBA00022692"/>
    </source>
</evidence>
<dbReference type="PANTHER" id="PTHR33573">
    <property type="entry name" value="CASP-LIKE PROTEIN 4A4"/>
    <property type="match status" value="1"/>
</dbReference>
<evidence type="ECO:0000313" key="12">
    <source>
        <dbReference type="EnsemblPlants" id="Ma06_p34380.1"/>
    </source>
</evidence>
<protein>
    <recommendedName>
        <fullName evidence="8">CASP-like protein</fullName>
    </recommendedName>
</protein>
<reference evidence="12" key="2">
    <citation type="submission" date="2021-05" db="UniProtKB">
        <authorList>
            <consortium name="EnsemblPlants"/>
        </authorList>
    </citation>
    <scope>IDENTIFICATION</scope>
    <source>
        <strain evidence="12">subsp. malaccensis</strain>
    </source>
</reference>
<sequence length="213" mass="22848">MTAAATDSSEPGPGELAAAPPSVELEKISPGAEFPPPAARTDGGGLSTAPSSRSVLRKSRTDNFLEKGALLLRALACLFSLIALAVLASNKHGDWQDFDRYQEYRYLLAIAVLAFIYSMSQILRQVNRSRTGKDFVAAQYSWIVDFAGDQVMAYLLMSASSAAIPITNHMREAVINMFTDASAAAISMAFLAFVALALSALISGFKVSKQNYI</sequence>
<evidence type="ECO:0000313" key="13">
    <source>
        <dbReference type="Proteomes" id="UP000012960"/>
    </source>
</evidence>
<evidence type="ECO:0000313" key="11">
    <source>
        <dbReference type="EMBL" id="CAG1848264.1"/>
    </source>
</evidence>
<feature type="transmembrane region" description="Helical" evidence="8">
    <location>
        <begin position="184"/>
        <end position="205"/>
    </location>
</feature>
<comment type="subcellular location">
    <subcellularLocation>
        <location evidence="1 8">Cell membrane</location>
        <topology evidence="1 8">Multi-pass membrane protein</topology>
    </subcellularLocation>
</comment>
<feature type="transmembrane region" description="Helical" evidence="8">
    <location>
        <begin position="143"/>
        <end position="164"/>
    </location>
</feature>
<evidence type="ECO:0000259" key="10">
    <source>
        <dbReference type="Pfam" id="PF04535"/>
    </source>
</evidence>
<dbReference type="AlphaFoldDB" id="A0A804JNL7"/>
<dbReference type="Proteomes" id="UP000012960">
    <property type="component" value="Unplaced"/>
</dbReference>
<dbReference type="InterPro" id="IPR006702">
    <property type="entry name" value="CASP_dom"/>
</dbReference>
<comment type="subunit">
    <text evidence="3 8">Homodimer and heterodimers.</text>
</comment>
<keyword evidence="13" id="KW-1185">Reference proteome</keyword>
<name>A0A804JNL7_MUSAM</name>
<evidence type="ECO:0000256" key="3">
    <source>
        <dbReference type="ARBA" id="ARBA00011489"/>
    </source>
</evidence>
<dbReference type="PANTHER" id="PTHR33573:SF54">
    <property type="entry name" value="CASP-LIKE PROTEIN 4B2"/>
    <property type="match status" value="1"/>
</dbReference>
<evidence type="ECO:0000256" key="8">
    <source>
        <dbReference type="RuleBase" id="RU361233"/>
    </source>
</evidence>
<keyword evidence="4 8" id="KW-1003">Cell membrane</keyword>
<evidence type="ECO:0000256" key="9">
    <source>
        <dbReference type="SAM" id="MobiDB-lite"/>
    </source>
</evidence>
<evidence type="ECO:0000256" key="1">
    <source>
        <dbReference type="ARBA" id="ARBA00004651"/>
    </source>
</evidence>
<gene>
    <name evidence="11" type="ORF">GSMUA_180590.1</name>
</gene>
<dbReference type="EnsemblPlants" id="Ma06_t34380.1">
    <property type="protein sequence ID" value="Ma06_p34380.1"/>
    <property type="gene ID" value="Ma06_g34380"/>
</dbReference>
<dbReference type="Pfam" id="PF04535">
    <property type="entry name" value="CASP_dom"/>
    <property type="match status" value="1"/>
</dbReference>
<comment type="similarity">
    <text evidence="2 8">Belongs to the Casparian strip membrane proteins (CASP) family.</text>
</comment>
<proteinExistence type="inferred from homology"/>
<feature type="region of interest" description="Disordered" evidence="9">
    <location>
        <begin position="1"/>
        <end position="54"/>
    </location>
</feature>
<dbReference type="GO" id="GO:0005886">
    <property type="term" value="C:plasma membrane"/>
    <property type="evidence" value="ECO:0007669"/>
    <property type="project" value="UniProtKB-SubCell"/>
</dbReference>
<reference evidence="11" key="1">
    <citation type="submission" date="2021-03" db="EMBL/GenBank/DDBJ databases">
        <authorList>
            <consortium name="Genoscope - CEA"/>
            <person name="William W."/>
        </authorList>
    </citation>
    <scope>NUCLEOTIDE SEQUENCE</scope>
    <source>
        <strain evidence="11">Doubled-haploid Pahang</strain>
    </source>
</reference>
<dbReference type="OMA" id="EYKCATR"/>
<evidence type="ECO:0000256" key="7">
    <source>
        <dbReference type="ARBA" id="ARBA00023136"/>
    </source>
</evidence>
<feature type="compositionally biased region" description="Low complexity" evidence="9">
    <location>
        <begin position="10"/>
        <end position="21"/>
    </location>
</feature>
<evidence type="ECO:0000256" key="6">
    <source>
        <dbReference type="ARBA" id="ARBA00022989"/>
    </source>
</evidence>
<dbReference type="Gramene" id="Ma06_t34380.1">
    <property type="protein sequence ID" value="Ma06_p34380.1"/>
    <property type="gene ID" value="Ma06_g34380"/>
</dbReference>
<organism evidence="12 13">
    <name type="scientific">Musa acuminata subsp. malaccensis</name>
    <name type="common">Wild banana</name>
    <name type="synonym">Musa malaccensis</name>
    <dbReference type="NCBI Taxonomy" id="214687"/>
    <lineage>
        <taxon>Eukaryota</taxon>
        <taxon>Viridiplantae</taxon>
        <taxon>Streptophyta</taxon>
        <taxon>Embryophyta</taxon>
        <taxon>Tracheophyta</taxon>
        <taxon>Spermatophyta</taxon>
        <taxon>Magnoliopsida</taxon>
        <taxon>Liliopsida</taxon>
        <taxon>Zingiberales</taxon>
        <taxon>Musaceae</taxon>
        <taxon>Musa</taxon>
    </lineage>
</organism>
<feature type="transmembrane region" description="Helical" evidence="8">
    <location>
        <begin position="104"/>
        <end position="123"/>
    </location>
</feature>
<feature type="transmembrane region" description="Helical" evidence="8">
    <location>
        <begin position="70"/>
        <end position="89"/>
    </location>
</feature>
<feature type="domain" description="Casparian strip membrane protein" evidence="10">
    <location>
        <begin position="66"/>
        <end position="195"/>
    </location>
</feature>
<keyword evidence="5 8" id="KW-0812">Transmembrane</keyword>
<keyword evidence="7 8" id="KW-0472">Membrane</keyword>
<dbReference type="FunCoup" id="A0A804JNL7">
    <property type="interactions" value="2140"/>
</dbReference>
<dbReference type="EMBL" id="HG996471">
    <property type="protein sequence ID" value="CAG1848264.1"/>
    <property type="molecule type" value="Genomic_DNA"/>
</dbReference>